<dbReference type="Gene3D" id="3.40.50.1360">
    <property type="match status" value="1"/>
</dbReference>
<dbReference type="PANTHER" id="PTHR30363:SF4">
    <property type="entry name" value="GLYCEROL-3-PHOSPHATE REGULON REPRESSOR"/>
    <property type="match status" value="1"/>
</dbReference>
<reference evidence="6 8" key="3">
    <citation type="submission" date="2016-10" db="EMBL/GenBank/DDBJ databases">
        <authorList>
            <person name="de Groot N.N."/>
        </authorList>
    </citation>
    <scope>NUCLEOTIDE SEQUENCE [LARGE SCALE GENOMIC DNA]</scope>
    <source>
        <strain evidence="6 8">CGMCC 1.6117</strain>
    </source>
</reference>
<dbReference type="AlphaFoldDB" id="A0A099F0X9"/>
<evidence type="ECO:0000313" key="6">
    <source>
        <dbReference type="EMBL" id="SFA55194.1"/>
    </source>
</evidence>
<dbReference type="InterPro" id="IPR036390">
    <property type="entry name" value="WH_DNA-bd_sf"/>
</dbReference>
<dbReference type="InterPro" id="IPR001034">
    <property type="entry name" value="DeoR_HTH"/>
</dbReference>
<evidence type="ECO:0000313" key="8">
    <source>
        <dbReference type="Proteomes" id="UP000182312"/>
    </source>
</evidence>
<evidence type="ECO:0000313" key="7">
    <source>
        <dbReference type="Proteomes" id="UP000029846"/>
    </source>
</evidence>
<reference evidence="5 7" key="1">
    <citation type="submission" date="2014-09" db="EMBL/GenBank/DDBJ databases">
        <authorList>
            <person name="McGinnis J.M."/>
            <person name="Wolfgang W.J."/>
        </authorList>
    </citation>
    <scope>NUCLEOTIDE SEQUENCE [LARGE SCALE GENOMIC DNA]</scope>
    <source>
        <strain evidence="5 7">JCM 14014</strain>
    </source>
</reference>
<dbReference type="InterPro" id="IPR050313">
    <property type="entry name" value="Carb_Metab_HTH_regulators"/>
</dbReference>
<name>A0A099F0X9_9RHOB</name>
<keyword evidence="1" id="KW-0678">Repressor</keyword>
<evidence type="ECO:0000256" key="1">
    <source>
        <dbReference type="ARBA" id="ARBA00022491"/>
    </source>
</evidence>
<keyword evidence="7" id="KW-1185">Reference proteome</keyword>
<dbReference type="STRING" id="376733.SAMN04487972_11355"/>
<dbReference type="Pfam" id="PF08220">
    <property type="entry name" value="HTH_DeoR"/>
    <property type="match status" value="1"/>
</dbReference>
<keyword evidence="2" id="KW-0805">Transcription regulation</keyword>
<organism evidence="5 7">
    <name type="scientific">Paracoccus halophilus</name>
    <dbReference type="NCBI Taxonomy" id="376733"/>
    <lineage>
        <taxon>Bacteria</taxon>
        <taxon>Pseudomonadati</taxon>
        <taxon>Pseudomonadota</taxon>
        <taxon>Alphaproteobacteria</taxon>
        <taxon>Rhodobacterales</taxon>
        <taxon>Paracoccaceae</taxon>
        <taxon>Paracoccus</taxon>
    </lineage>
</organism>
<reference evidence="5 7" key="2">
    <citation type="submission" date="2014-10" db="EMBL/GenBank/DDBJ databases">
        <title>Paracoccus sanguinis sp. nov., isolated from clinical specimens of New York State patients.</title>
        <authorList>
            <person name="Mingle L.A."/>
            <person name="Cole J.A."/>
            <person name="Lapierre P."/>
            <person name="Musser K.A."/>
        </authorList>
    </citation>
    <scope>NUCLEOTIDE SEQUENCE [LARGE SCALE GENOMIC DNA]</scope>
    <source>
        <strain evidence="5 7">JCM 14014</strain>
    </source>
</reference>
<dbReference type="PRINTS" id="PR00037">
    <property type="entry name" value="HTHLACR"/>
</dbReference>
<keyword evidence="3" id="KW-0804">Transcription</keyword>
<accession>A0A099F0X9</accession>
<dbReference type="SUPFAM" id="SSF46785">
    <property type="entry name" value="Winged helix' DNA-binding domain"/>
    <property type="match status" value="1"/>
</dbReference>
<dbReference type="Proteomes" id="UP000029846">
    <property type="component" value="Unassembled WGS sequence"/>
</dbReference>
<dbReference type="InterPro" id="IPR037171">
    <property type="entry name" value="NagB/RpiA_transferase-like"/>
</dbReference>
<dbReference type="SMART" id="SM01134">
    <property type="entry name" value="DeoRC"/>
    <property type="match status" value="1"/>
</dbReference>
<dbReference type="RefSeq" id="WP_036740911.1">
    <property type="nucleotide sequence ID" value="NZ_FOJO01000013.1"/>
</dbReference>
<dbReference type="SMART" id="SM00420">
    <property type="entry name" value="HTH_DEOR"/>
    <property type="match status" value="1"/>
</dbReference>
<dbReference type="OrthoDB" id="9814815at2"/>
<proteinExistence type="predicted"/>
<evidence type="ECO:0000259" key="4">
    <source>
        <dbReference type="PROSITE" id="PS51000"/>
    </source>
</evidence>
<dbReference type="eggNOG" id="COG1349">
    <property type="taxonomic scope" value="Bacteria"/>
</dbReference>
<gene>
    <name evidence="5" type="ORF">IT41_10635</name>
    <name evidence="6" type="ORF">SAMN04487972_11355</name>
</gene>
<dbReference type="Pfam" id="PF00455">
    <property type="entry name" value="DeoRC"/>
    <property type="match status" value="1"/>
</dbReference>
<dbReference type="EMBL" id="FOJO01000013">
    <property type="protein sequence ID" value="SFA55194.1"/>
    <property type="molecule type" value="Genomic_DNA"/>
</dbReference>
<dbReference type="InterPro" id="IPR014036">
    <property type="entry name" value="DeoR-like_C"/>
</dbReference>
<sequence length="265" mass="28529">MALSIRQNEILELARGDGRVLVEDLAQRFDVTLQTIRRDLGEMAEAGLLERVHGGAVPRAGTVNLGYEARRRMNADAKTAIGAACAAMIPDNCSLILNLGTSTEAVAQALIRHSNITVATNNMNVANILLANPGCEIMVAGGALRRSDGGLVGELTTQFFEQFKVDYAVIGTSALDHDGDLLDFDLAEVRVSRTILRQSRRAFLVADHSKLGRPAPARIASLSEIDTVFTDRPLPADLSRRCAEWGTQVRICPPGEDAPEMAQPA</sequence>
<dbReference type="PROSITE" id="PS51000">
    <property type="entry name" value="HTH_DEOR_2"/>
    <property type="match status" value="1"/>
</dbReference>
<dbReference type="PANTHER" id="PTHR30363">
    <property type="entry name" value="HTH-TYPE TRANSCRIPTIONAL REGULATOR SRLR-RELATED"/>
    <property type="match status" value="1"/>
</dbReference>
<evidence type="ECO:0000256" key="3">
    <source>
        <dbReference type="ARBA" id="ARBA00023163"/>
    </source>
</evidence>
<evidence type="ECO:0000256" key="2">
    <source>
        <dbReference type="ARBA" id="ARBA00023015"/>
    </source>
</evidence>
<dbReference type="EMBL" id="JRKN01000012">
    <property type="protein sequence ID" value="KGJ04350.1"/>
    <property type="molecule type" value="Genomic_DNA"/>
</dbReference>
<feature type="domain" description="HTH deoR-type" evidence="4">
    <location>
        <begin position="3"/>
        <end position="58"/>
    </location>
</feature>
<protein>
    <submittedName>
        <fullName evidence="5">DeoR faimly transcriptional regulator</fullName>
    </submittedName>
    <submittedName>
        <fullName evidence="6">Transcriptional regulator, DeoR family</fullName>
    </submittedName>
</protein>
<dbReference type="Proteomes" id="UP000182312">
    <property type="component" value="Unassembled WGS sequence"/>
</dbReference>
<dbReference type="GO" id="GO:0003700">
    <property type="term" value="F:DNA-binding transcription factor activity"/>
    <property type="evidence" value="ECO:0007669"/>
    <property type="project" value="InterPro"/>
</dbReference>
<evidence type="ECO:0000313" key="5">
    <source>
        <dbReference type="EMBL" id="KGJ04350.1"/>
    </source>
</evidence>
<dbReference type="SUPFAM" id="SSF100950">
    <property type="entry name" value="NagB/RpiA/CoA transferase-like"/>
    <property type="match status" value="1"/>
</dbReference>